<keyword evidence="3" id="KW-1185">Reference proteome</keyword>
<reference evidence="2" key="1">
    <citation type="submission" date="2021-02" db="EMBL/GenBank/DDBJ databases">
        <authorList>
            <person name="Nowell W R."/>
        </authorList>
    </citation>
    <scope>NUCLEOTIDE SEQUENCE</scope>
</reference>
<accession>A0A821C720</accession>
<dbReference type="EMBL" id="CAJOBG010073559">
    <property type="protein sequence ID" value="CAF4604179.1"/>
    <property type="molecule type" value="Genomic_DNA"/>
</dbReference>
<gene>
    <name evidence="2" type="ORF">OVN521_LOCUS45286</name>
</gene>
<evidence type="ECO:0000313" key="2">
    <source>
        <dbReference type="EMBL" id="CAF4604179.1"/>
    </source>
</evidence>
<feature type="non-terminal residue" evidence="2">
    <location>
        <position position="114"/>
    </location>
</feature>
<sequence length="114" mass="12607">TDDDKHESEWIVAQSKKKKSKAVESPTTPESSELKLSLYPRSTLQPATTTAKSPPEKVTDVQFKFKKGGELVVTSQVPIEHSPTEWGTVIFLSDEQPNISQKDETTVTTEDTSS</sequence>
<evidence type="ECO:0000256" key="1">
    <source>
        <dbReference type="SAM" id="MobiDB-lite"/>
    </source>
</evidence>
<dbReference type="Proteomes" id="UP000663866">
    <property type="component" value="Unassembled WGS sequence"/>
</dbReference>
<evidence type="ECO:0000313" key="3">
    <source>
        <dbReference type="Proteomes" id="UP000663866"/>
    </source>
</evidence>
<name>A0A821C720_9BILA</name>
<feature type="region of interest" description="Disordered" evidence="1">
    <location>
        <begin position="1"/>
        <end position="33"/>
    </location>
</feature>
<dbReference type="AlphaFoldDB" id="A0A821C720"/>
<proteinExistence type="predicted"/>
<feature type="non-terminal residue" evidence="2">
    <location>
        <position position="1"/>
    </location>
</feature>
<feature type="region of interest" description="Disordered" evidence="1">
    <location>
        <begin position="95"/>
        <end position="114"/>
    </location>
</feature>
<organism evidence="2 3">
    <name type="scientific">Rotaria magnacalcarata</name>
    <dbReference type="NCBI Taxonomy" id="392030"/>
    <lineage>
        <taxon>Eukaryota</taxon>
        <taxon>Metazoa</taxon>
        <taxon>Spiralia</taxon>
        <taxon>Gnathifera</taxon>
        <taxon>Rotifera</taxon>
        <taxon>Eurotatoria</taxon>
        <taxon>Bdelloidea</taxon>
        <taxon>Philodinida</taxon>
        <taxon>Philodinidae</taxon>
        <taxon>Rotaria</taxon>
    </lineage>
</organism>
<protein>
    <submittedName>
        <fullName evidence="2">Uncharacterized protein</fullName>
    </submittedName>
</protein>
<comment type="caution">
    <text evidence="2">The sequence shown here is derived from an EMBL/GenBank/DDBJ whole genome shotgun (WGS) entry which is preliminary data.</text>
</comment>